<dbReference type="EMBL" id="SETE01000003">
    <property type="protein sequence ID" value="RYM33794.1"/>
    <property type="molecule type" value="Genomic_DNA"/>
</dbReference>
<evidence type="ECO:0000256" key="1">
    <source>
        <dbReference type="ARBA" id="ARBA00022729"/>
    </source>
</evidence>
<reference evidence="2 3" key="1">
    <citation type="submission" date="2019-02" db="EMBL/GenBank/DDBJ databases">
        <title>Genome sequence of the sea-ice species Brumimicrobium glaciale.</title>
        <authorList>
            <person name="Bowman J.P."/>
        </authorList>
    </citation>
    <scope>NUCLEOTIDE SEQUENCE [LARGE SCALE GENOMIC DNA]</scope>
    <source>
        <strain evidence="2 3">IC156</strain>
    </source>
</reference>
<dbReference type="RefSeq" id="WP_130093235.1">
    <property type="nucleotide sequence ID" value="NZ_SETE01000003.1"/>
</dbReference>
<dbReference type="OrthoDB" id="1466621at2"/>
<dbReference type="NCBIfam" id="TIGR04183">
    <property type="entry name" value="Por_Secre_tail"/>
    <property type="match status" value="1"/>
</dbReference>
<organism evidence="2 3">
    <name type="scientific">Brumimicrobium glaciale</name>
    <dbReference type="NCBI Taxonomy" id="200475"/>
    <lineage>
        <taxon>Bacteria</taxon>
        <taxon>Pseudomonadati</taxon>
        <taxon>Bacteroidota</taxon>
        <taxon>Flavobacteriia</taxon>
        <taxon>Flavobacteriales</taxon>
        <taxon>Crocinitomicaceae</taxon>
        <taxon>Brumimicrobium</taxon>
    </lineage>
</organism>
<keyword evidence="1" id="KW-0732">Signal</keyword>
<evidence type="ECO:0000313" key="3">
    <source>
        <dbReference type="Proteomes" id="UP000293952"/>
    </source>
</evidence>
<name>A0A4Q4KN11_9FLAO</name>
<dbReference type="AlphaFoldDB" id="A0A4Q4KN11"/>
<dbReference type="Gene3D" id="2.60.120.890">
    <property type="entry name" value="BT2081, beta-jelly-roll domain"/>
    <property type="match status" value="1"/>
</dbReference>
<comment type="caution">
    <text evidence="2">The sequence shown here is derived from an EMBL/GenBank/DDBJ whole genome shotgun (WGS) entry which is preliminary data.</text>
</comment>
<keyword evidence="3" id="KW-1185">Reference proteome</keyword>
<proteinExistence type="predicted"/>
<evidence type="ECO:0000313" key="2">
    <source>
        <dbReference type="EMBL" id="RYM33794.1"/>
    </source>
</evidence>
<dbReference type="InterPro" id="IPR026444">
    <property type="entry name" value="Secre_tail"/>
</dbReference>
<sequence length="304" mass="33219">MKNSLLIISAVLLANISISQQQLQNPGFENWDDVGTATAEPSNWSSLKTADALASFAPNVLTEISGRTGDYAIELEVKSQAGIQANGIITNGRVHADFTPSNGYVFTDAGNQKWNTAFSSRPDSLVGWYKYAPVAGDSGKIEIILHSGTSARLPRNATTIANEVGSVRYNFTTPQTQWTRFSQPFKYLSTNISQYILTTIAAGDSTISKAGTKLAIDDLELIYNPLGIDAYSKQDIAVNGSKGFLYFDVENQSKVTYQVADVTGKVIQSGNAHAKTPFYHDSGIYFILIQTENEIFTKKLYIQQ</sequence>
<gene>
    <name evidence="2" type="ORF">ERX46_07445</name>
</gene>
<accession>A0A4Q4KN11</accession>
<dbReference type="Proteomes" id="UP000293952">
    <property type="component" value="Unassembled WGS sequence"/>
</dbReference>
<protein>
    <submittedName>
        <fullName evidence="2">T9SS type A sorting domain-containing protein</fullName>
    </submittedName>
</protein>
<dbReference type="InterPro" id="IPR038653">
    <property type="entry name" value="Put_CMD_sf"/>
</dbReference>